<sequence length="54" mass="5908">MGIPVLHFNLGHGISPCRVLMNESSEGKIAILENSVFFFKSTNVSSLILLEMSV</sequence>
<name>A0A0B2RAS5_GLYSO</name>
<proteinExistence type="predicted"/>
<dbReference type="Proteomes" id="UP000053555">
    <property type="component" value="Unassembled WGS sequence"/>
</dbReference>
<dbReference type="EMBL" id="KN651524">
    <property type="protein sequence ID" value="KHN30655.1"/>
    <property type="molecule type" value="Genomic_DNA"/>
</dbReference>
<reference evidence="1" key="1">
    <citation type="submission" date="2014-07" db="EMBL/GenBank/DDBJ databases">
        <title>Identification of a novel salt tolerance gene in wild soybean by whole-genome sequencing.</title>
        <authorList>
            <person name="Lam H.-M."/>
            <person name="Qi X."/>
            <person name="Li M.-W."/>
            <person name="Liu X."/>
            <person name="Xie M."/>
            <person name="Ni M."/>
            <person name="Xu X."/>
        </authorList>
    </citation>
    <scope>NUCLEOTIDE SEQUENCE [LARGE SCALE GENOMIC DNA]</scope>
    <source>
        <tissue evidence="1">Root</tissue>
    </source>
</reference>
<dbReference type="AlphaFoldDB" id="A0A0B2RAS5"/>
<gene>
    <name evidence="1" type="ORF">glysoja_037687</name>
</gene>
<protein>
    <submittedName>
        <fullName evidence="1">Uncharacterized protein</fullName>
    </submittedName>
</protein>
<evidence type="ECO:0000313" key="1">
    <source>
        <dbReference type="EMBL" id="KHN30655.1"/>
    </source>
</evidence>
<accession>A0A0B2RAS5</accession>
<organism evidence="1">
    <name type="scientific">Glycine soja</name>
    <name type="common">Wild soybean</name>
    <dbReference type="NCBI Taxonomy" id="3848"/>
    <lineage>
        <taxon>Eukaryota</taxon>
        <taxon>Viridiplantae</taxon>
        <taxon>Streptophyta</taxon>
        <taxon>Embryophyta</taxon>
        <taxon>Tracheophyta</taxon>
        <taxon>Spermatophyta</taxon>
        <taxon>Magnoliopsida</taxon>
        <taxon>eudicotyledons</taxon>
        <taxon>Gunneridae</taxon>
        <taxon>Pentapetalae</taxon>
        <taxon>rosids</taxon>
        <taxon>fabids</taxon>
        <taxon>Fabales</taxon>
        <taxon>Fabaceae</taxon>
        <taxon>Papilionoideae</taxon>
        <taxon>50 kb inversion clade</taxon>
        <taxon>NPAAA clade</taxon>
        <taxon>indigoferoid/millettioid clade</taxon>
        <taxon>Phaseoleae</taxon>
        <taxon>Glycine</taxon>
        <taxon>Glycine subgen. Soja</taxon>
    </lineage>
</organism>